<dbReference type="Proteomes" id="UP000272117">
    <property type="component" value="Unassembled WGS sequence"/>
</dbReference>
<dbReference type="PROSITE" id="PS51257">
    <property type="entry name" value="PROKAR_LIPOPROTEIN"/>
    <property type="match status" value="1"/>
</dbReference>
<dbReference type="Gene3D" id="2.60.420.10">
    <property type="entry name" value="Maltose phosphorylase, domain 3"/>
    <property type="match status" value="1"/>
</dbReference>
<accession>A0A3M9MTJ1</accession>
<dbReference type="SUPFAM" id="SSF49785">
    <property type="entry name" value="Galactose-binding domain-like"/>
    <property type="match status" value="1"/>
</dbReference>
<comment type="caution">
    <text evidence="2">The sequence shown here is derived from an EMBL/GenBank/DDBJ whole genome shotgun (WGS) entry which is preliminary data.</text>
</comment>
<protein>
    <submittedName>
        <fullName evidence="2">Glycogen debranching protein</fullName>
    </submittedName>
</protein>
<sequence>MSNKSVQLSLALSLLFFGACQMQKRNSPAATAAPVGQKQPIYHSEQYTIYPNRVVQGQFEAKVLSPTELVSNYKSMAKEFLSPELKFKFSINGKDNEMLSGRDHSFACISENGGCETPLIVFGTQNTIGSKIPPNTYLAPDTKLKIRLDMRPVLEAFSKTGFYTAFNGDKIYKEDFKGVFVAGGTAPLTWDFDNLHNYKNLELKDADKDGIYELDLVLNPSQDETVTASTWKMTRNASAFPQYRSDYPVVDALYNQALEEMINAVEPDSTFRTGKEWAGVWTRDISYSIILSMAALQPKVAQYSLMRKVKNGRIIQDTGTGGAYPASSDRIVWAVAAWELYKVTGDQAWLQESYQIIKNTMEDDLKNVYDPKTGLFRGESSFLDWREQTYPEWMQPVDIYASENLGTNAVFYQANKILAEMAGLLQDAPATARYQGIAQKVKQGINDYLWMPEKGYYGQYLYGRNYLTLSPKAEALGEALSVLFDIADRGKQKQIVANTPVTPFGITNIYPQIPNIPPYHNNATWPFVQSYWSLAAAKAGNEAALVESMGAIYRPAALWLTNKENFVATNGDYAGTQINSSNMLWSLAGNLSMTYKVLFGMEYRANSLVFNPVVPQAFGGKRQLINFKYRNAVLDIEMDGYGDQIQSITIDNQPLPNSEISGNLTGLHKVKIVLANKPFREEKVNRMAVEFAPAAPTVTFANATLSWNTAEGVKRYLVLKNGQRMKETDKTLFKVNPNEYAEYQVVAVDTKGYESFATEPIMVVPNGKQIIHEAETSLAKATQAYKGFSGKGFVEISKTKNTAPAFTVSVPESGVYAVDFRYANGEGPINTSNKCAIRTLKKGNSLLGTIVLPQRGTDEWSDWGFTNAVQVKLEKGSHELTLALDPANENMNGEVNRAMLDYMRLIKIQ</sequence>
<name>A0A3M9MTJ1_9BACT</name>
<dbReference type="AlphaFoldDB" id="A0A3M9MTJ1"/>
<keyword evidence="3" id="KW-1185">Reference proteome</keyword>
<dbReference type="Gene3D" id="2.60.120.260">
    <property type="entry name" value="Galactose-binding domain-like"/>
    <property type="match status" value="1"/>
</dbReference>
<dbReference type="Pfam" id="PF17389">
    <property type="entry name" value="Bac_rhamnosid6H"/>
    <property type="match status" value="1"/>
</dbReference>
<dbReference type="InterPro" id="IPR012341">
    <property type="entry name" value="6hp_glycosidase-like_sf"/>
</dbReference>
<evidence type="ECO:0000259" key="1">
    <source>
        <dbReference type="PROSITE" id="PS51175"/>
    </source>
</evidence>
<dbReference type="InterPro" id="IPR035396">
    <property type="entry name" value="Bac_rhamnosid6H"/>
</dbReference>
<evidence type="ECO:0000313" key="3">
    <source>
        <dbReference type="Proteomes" id="UP000272117"/>
    </source>
</evidence>
<proteinExistence type="predicted"/>
<reference evidence="2 3" key="1">
    <citation type="submission" date="2018-11" db="EMBL/GenBank/DDBJ databases">
        <title>Rufibacter latericius sp. nov., isolated from water in Baiyang Lake.</title>
        <authorList>
            <person name="Yang Y."/>
        </authorList>
    </citation>
    <scope>NUCLEOTIDE SEQUENCE [LARGE SCALE GENOMIC DNA]</scope>
    <source>
        <strain evidence="2 3">R-22-1c-1</strain>
    </source>
</reference>
<dbReference type="InterPro" id="IPR008979">
    <property type="entry name" value="Galactose-bd-like_sf"/>
</dbReference>
<dbReference type="InterPro" id="IPR008928">
    <property type="entry name" value="6-hairpin_glycosidase_sf"/>
</dbReference>
<evidence type="ECO:0000313" key="2">
    <source>
        <dbReference type="EMBL" id="RNI28836.1"/>
    </source>
</evidence>
<dbReference type="Gene3D" id="1.50.10.10">
    <property type="match status" value="1"/>
</dbReference>
<gene>
    <name evidence="2" type="ORF">EFB08_09420</name>
</gene>
<dbReference type="GO" id="GO:0005975">
    <property type="term" value="P:carbohydrate metabolic process"/>
    <property type="evidence" value="ECO:0007669"/>
    <property type="project" value="InterPro"/>
</dbReference>
<dbReference type="EMBL" id="RJJD01000004">
    <property type="protein sequence ID" value="RNI28836.1"/>
    <property type="molecule type" value="Genomic_DNA"/>
</dbReference>
<feature type="domain" description="CBM6" evidence="1">
    <location>
        <begin position="770"/>
        <end position="906"/>
    </location>
</feature>
<dbReference type="PROSITE" id="PS51175">
    <property type="entry name" value="CBM6"/>
    <property type="match status" value="1"/>
</dbReference>
<dbReference type="OrthoDB" id="49490at2"/>
<organism evidence="2 3">
    <name type="scientific">Rufibacter latericius</name>
    <dbReference type="NCBI Taxonomy" id="2487040"/>
    <lineage>
        <taxon>Bacteria</taxon>
        <taxon>Pseudomonadati</taxon>
        <taxon>Bacteroidota</taxon>
        <taxon>Cytophagia</taxon>
        <taxon>Cytophagales</taxon>
        <taxon>Hymenobacteraceae</taxon>
        <taxon>Rufibacter</taxon>
    </lineage>
</organism>
<dbReference type="GO" id="GO:0030246">
    <property type="term" value="F:carbohydrate binding"/>
    <property type="evidence" value="ECO:0007669"/>
    <property type="project" value="InterPro"/>
</dbReference>
<dbReference type="SUPFAM" id="SSF48208">
    <property type="entry name" value="Six-hairpin glycosidases"/>
    <property type="match status" value="1"/>
</dbReference>
<dbReference type="InterPro" id="IPR005084">
    <property type="entry name" value="CBM6"/>
</dbReference>